<gene>
    <name evidence="3" type="ORF">SAMN04487971_10315</name>
</gene>
<comment type="similarity">
    <text evidence="1">Belongs to the universal stress protein A family.</text>
</comment>
<proteinExistence type="inferred from homology"/>
<dbReference type="SUPFAM" id="SSF52402">
    <property type="entry name" value="Adenine nucleotide alpha hydrolases-like"/>
    <property type="match status" value="2"/>
</dbReference>
<accession>A0A1G9EJN6</accession>
<dbReference type="Gene3D" id="3.40.50.12370">
    <property type="match status" value="1"/>
</dbReference>
<dbReference type="RefSeq" id="WP_090753116.1">
    <property type="nucleotide sequence ID" value="NZ_FNGE01000003.1"/>
</dbReference>
<dbReference type="PRINTS" id="PR01438">
    <property type="entry name" value="UNVRSLSTRESS"/>
</dbReference>
<feature type="domain" description="UspA" evidence="2">
    <location>
        <begin position="210"/>
        <end position="282"/>
    </location>
</feature>
<dbReference type="PANTHER" id="PTHR46268">
    <property type="entry name" value="STRESS RESPONSE PROTEIN NHAX"/>
    <property type="match status" value="1"/>
</dbReference>
<reference evidence="4" key="1">
    <citation type="submission" date="2016-10" db="EMBL/GenBank/DDBJ databases">
        <authorList>
            <person name="Varghese N."/>
            <person name="Submissions S."/>
        </authorList>
    </citation>
    <scope>NUCLEOTIDE SEQUENCE [LARGE SCALE GENOMIC DNA]</scope>
    <source>
        <strain evidence="4">CGMCC 1.7655</strain>
    </source>
</reference>
<dbReference type="CDD" id="cd00293">
    <property type="entry name" value="USP-like"/>
    <property type="match status" value="2"/>
</dbReference>
<dbReference type="STRING" id="525640.SAMN04487971_10315"/>
<dbReference type="Proteomes" id="UP000199555">
    <property type="component" value="Unassembled WGS sequence"/>
</dbReference>
<dbReference type="PANTHER" id="PTHR46268:SF15">
    <property type="entry name" value="UNIVERSAL STRESS PROTEIN HP_0031"/>
    <property type="match status" value="1"/>
</dbReference>
<evidence type="ECO:0000259" key="2">
    <source>
        <dbReference type="Pfam" id="PF00582"/>
    </source>
</evidence>
<dbReference type="InterPro" id="IPR006015">
    <property type="entry name" value="Universal_stress_UspA"/>
</dbReference>
<dbReference type="Pfam" id="PF00582">
    <property type="entry name" value="Usp"/>
    <property type="match status" value="2"/>
</dbReference>
<organism evidence="3 4">
    <name type="scientific">Paracoccus chinensis</name>
    <dbReference type="NCBI Taxonomy" id="525640"/>
    <lineage>
        <taxon>Bacteria</taxon>
        <taxon>Pseudomonadati</taxon>
        <taxon>Pseudomonadota</taxon>
        <taxon>Alphaproteobacteria</taxon>
        <taxon>Rhodobacterales</taxon>
        <taxon>Paracoccaceae</taxon>
        <taxon>Paracoccus</taxon>
    </lineage>
</organism>
<dbReference type="OrthoDB" id="9804721at2"/>
<protein>
    <submittedName>
        <fullName evidence="3">Nucleotide-binding universal stress protein, UspA family</fullName>
    </submittedName>
</protein>
<keyword evidence="4" id="KW-1185">Reference proteome</keyword>
<feature type="domain" description="UspA" evidence="2">
    <location>
        <begin position="1"/>
        <end position="156"/>
    </location>
</feature>
<dbReference type="EMBL" id="FNGE01000003">
    <property type="protein sequence ID" value="SDK76372.1"/>
    <property type="molecule type" value="Genomic_DNA"/>
</dbReference>
<evidence type="ECO:0000256" key="1">
    <source>
        <dbReference type="ARBA" id="ARBA00008791"/>
    </source>
</evidence>
<name>A0A1G9EJN6_9RHOB</name>
<evidence type="ECO:0000313" key="3">
    <source>
        <dbReference type="EMBL" id="SDK76372.1"/>
    </source>
</evidence>
<dbReference type="InterPro" id="IPR006016">
    <property type="entry name" value="UspA"/>
</dbReference>
<evidence type="ECO:0000313" key="4">
    <source>
        <dbReference type="Proteomes" id="UP000199555"/>
    </source>
</evidence>
<dbReference type="AlphaFoldDB" id="A0A1G9EJN6"/>
<sequence>MTNTILALIDGSEFSRPVLDLAAWAATRNRAAVRLLHVLPPKSLPRVDLSGEIGLGARSTLLSELAALDEQRARLAMVRGRAILDDATAVLKTAGVRSVTAQLRQGVLLESVAGQEAEAGLIVIGKRGESADRAPGHLGSNFERIVRAATLPVLMAPRRMREIRRATIAHDGSPSARRAVERVTRLPAYRGLEIEIVRAGEGAGGEASLAEAQAVLARAGIAATTRLLSGAPEEAILTHLQDSGSDFLIMGAYGHSRIRSLMVGSTTTAILQKVQLPALLVR</sequence>